<dbReference type="GeneID" id="77333360"/>
<protein>
    <recommendedName>
        <fullName evidence="1">PglD N-terminal domain-containing protein</fullName>
    </recommendedName>
</protein>
<evidence type="ECO:0000313" key="3">
    <source>
        <dbReference type="Proteomes" id="UP000003254"/>
    </source>
</evidence>
<dbReference type="InterPro" id="IPR041561">
    <property type="entry name" value="PglD_N"/>
</dbReference>
<evidence type="ECO:0000313" key="2">
    <source>
        <dbReference type="EMBL" id="EDY32394.1"/>
    </source>
</evidence>
<dbReference type="HOGENOM" id="CLU_2411397_0_0_9"/>
<sequence>MSRLIIIGASGHGKVIADIAARCGYTDIAFLDDNPNIRECMGYPVIGKVKGAKEYPGAKFIVAIGNPEIRQKIQEQLEIGKGIVVMARRMAA</sequence>
<dbReference type="Gene3D" id="3.40.50.20">
    <property type="match status" value="1"/>
</dbReference>
<feature type="domain" description="PglD N-terminal" evidence="1">
    <location>
        <begin position="3"/>
        <end position="77"/>
    </location>
</feature>
<comment type="caution">
    <text evidence="2">The sequence shown here is derived from an EMBL/GenBank/DDBJ whole genome shotgun (WGS) entry which is preliminary data.</text>
</comment>
<evidence type="ECO:0000259" key="1">
    <source>
        <dbReference type="Pfam" id="PF17836"/>
    </source>
</evidence>
<proteinExistence type="predicted"/>
<dbReference type="AlphaFoldDB" id="B5CQT5"/>
<accession>B5CQT5</accession>
<reference evidence="2 3" key="1">
    <citation type="submission" date="2008-08" db="EMBL/GenBank/DDBJ databases">
        <title>Draft genome sequence of Ruminococcus lactaris ATCC 29176.</title>
        <authorList>
            <person name="Sudarsanam P."/>
            <person name="Ley R."/>
            <person name="Guruge J."/>
            <person name="Turnbaugh P.J."/>
            <person name="Mahowald M."/>
            <person name="Liep D."/>
            <person name="Gordon J."/>
        </authorList>
    </citation>
    <scope>NUCLEOTIDE SEQUENCE [LARGE SCALE GENOMIC DNA]</scope>
    <source>
        <strain evidence="2 3">ATCC 29176</strain>
    </source>
</reference>
<keyword evidence="3" id="KW-1185">Reference proteome</keyword>
<reference evidence="2 3" key="2">
    <citation type="submission" date="2008-08" db="EMBL/GenBank/DDBJ databases">
        <authorList>
            <person name="Fulton L."/>
            <person name="Clifton S."/>
            <person name="Fulton B."/>
            <person name="Xu J."/>
            <person name="Minx P."/>
            <person name="Pepin K.H."/>
            <person name="Johnson M."/>
            <person name="Bhonagiri V."/>
            <person name="Nash W.E."/>
            <person name="Mardis E.R."/>
            <person name="Wilson R.K."/>
        </authorList>
    </citation>
    <scope>NUCLEOTIDE SEQUENCE [LARGE SCALE GENOMIC DNA]</scope>
    <source>
        <strain evidence="2 3">ATCC 29176</strain>
    </source>
</reference>
<dbReference type="Proteomes" id="UP000003254">
    <property type="component" value="Unassembled WGS sequence"/>
</dbReference>
<gene>
    <name evidence="2" type="ORF">RUMLAC_01832</name>
</gene>
<dbReference type="eggNOG" id="COG1086">
    <property type="taxonomic scope" value="Bacteria"/>
</dbReference>
<dbReference type="RefSeq" id="WP_005608851.1">
    <property type="nucleotide sequence ID" value="NZ_CP102292.1"/>
</dbReference>
<dbReference type="Pfam" id="PF17836">
    <property type="entry name" value="PglD_N"/>
    <property type="match status" value="1"/>
</dbReference>
<organism evidence="2 3">
    <name type="scientific">[Ruminococcus] lactaris ATCC 29176</name>
    <dbReference type="NCBI Taxonomy" id="471875"/>
    <lineage>
        <taxon>Bacteria</taxon>
        <taxon>Bacillati</taxon>
        <taxon>Bacillota</taxon>
        <taxon>Clostridia</taxon>
        <taxon>Lachnospirales</taxon>
        <taxon>Lachnospiraceae</taxon>
        <taxon>Mediterraneibacter</taxon>
    </lineage>
</organism>
<dbReference type="EMBL" id="ABOU02000040">
    <property type="protein sequence ID" value="EDY32394.1"/>
    <property type="molecule type" value="Genomic_DNA"/>
</dbReference>
<name>B5CQT5_9FIRM</name>